<evidence type="ECO:0000259" key="7">
    <source>
        <dbReference type="Pfam" id="PF12849"/>
    </source>
</evidence>
<feature type="chain" id="PRO_5039470130" description="Phosphate-binding protein" evidence="6">
    <location>
        <begin position="25"/>
        <end position="389"/>
    </location>
</feature>
<evidence type="ECO:0000256" key="4">
    <source>
        <dbReference type="PIRNR" id="PIRNR002756"/>
    </source>
</evidence>
<dbReference type="PIRSF" id="PIRSF002756">
    <property type="entry name" value="PstS"/>
    <property type="match status" value="1"/>
</dbReference>
<evidence type="ECO:0000313" key="9">
    <source>
        <dbReference type="Proteomes" id="UP000015388"/>
    </source>
</evidence>
<feature type="signal peptide" evidence="6">
    <location>
        <begin position="1"/>
        <end position="24"/>
    </location>
</feature>
<dbReference type="PROSITE" id="PS51257">
    <property type="entry name" value="PROKAR_LIPOPROTEIN"/>
    <property type="match status" value="1"/>
</dbReference>
<reference evidence="8 9" key="1">
    <citation type="submission" date="2012-11" db="EMBL/GenBank/DDBJ databases">
        <title>The complete genome sequence of Corynebacterium maris Coryn-1 (=DSM 45190).</title>
        <authorList>
            <person name="Schaffert L."/>
            <person name="Albersmeier A."/>
            <person name="Kalinowski J."/>
            <person name="Ruckert C."/>
        </authorList>
    </citation>
    <scope>NUCLEOTIDE SEQUENCE [LARGE SCALE GENOMIC DNA]</scope>
    <source>
        <strain evidence="9">Coryn-1</strain>
    </source>
</reference>
<feature type="compositionally biased region" description="Acidic residues" evidence="5">
    <location>
        <begin position="50"/>
        <end position="59"/>
    </location>
</feature>
<dbReference type="EMBL" id="CP003924">
    <property type="protein sequence ID" value="AGS35648.1"/>
    <property type="molecule type" value="Genomic_DNA"/>
</dbReference>
<evidence type="ECO:0000256" key="2">
    <source>
        <dbReference type="ARBA" id="ARBA00022448"/>
    </source>
</evidence>
<gene>
    <name evidence="8" type="ORF">B841_10880</name>
</gene>
<dbReference type="InterPro" id="IPR050962">
    <property type="entry name" value="Phosphate-bind_PstS"/>
</dbReference>
<dbReference type="NCBIfam" id="TIGR00975">
    <property type="entry name" value="3a0107s03"/>
    <property type="match status" value="1"/>
</dbReference>
<feature type="region of interest" description="Disordered" evidence="5">
    <location>
        <begin position="26"/>
        <end position="76"/>
    </location>
</feature>
<dbReference type="KEGG" id="cmd:B841_10880"/>
<dbReference type="PANTHER" id="PTHR42996:SF1">
    <property type="entry name" value="PHOSPHATE-BINDING PROTEIN PSTS"/>
    <property type="match status" value="1"/>
</dbReference>
<dbReference type="SUPFAM" id="SSF53850">
    <property type="entry name" value="Periplasmic binding protein-like II"/>
    <property type="match status" value="1"/>
</dbReference>
<dbReference type="GO" id="GO:0035435">
    <property type="term" value="P:phosphate ion transmembrane transport"/>
    <property type="evidence" value="ECO:0007669"/>
    <property type="project" value="InterPro"/>
</dbReference>
<keyword evidence="2 4" id="KW-0813">Transport</keyword>
<dbReference type="Pfam" id="PF12849">
    <property type="entry name" value="PBP_like_2"/>
    <property type="match status" value="1"/>
</dbReference>
<evidence type="ECO:0000256" key="3">
    <source>
        <dbReference type="ARBA" id="ARBA00022592"/>
    </source>
</evidence>
<comment type="similarity">
    <text evidence="1 4">Belongs to the PstS family.</text>
</comment>
<evidence type="ECO:0000256" key="5">
    <source>
        <dbReference type="SAM" id="MobiDB-lite"/>
    </source>
</evidence>
<feature type="compositionally biased region" description="Polar residues" evidence="5">
    <location>
        <begin position="65"/>
        <end position="76"/>
    </location>
</feature>
<dbReference type="CDD" id="cd13565">
    <property type="entry name" value="PBP2_PstS"/>
    <property type="match status" value="1"/>
</dbReference>
<dbReference type="PANTHER" id="PTHR42996">
    <property type="entry name" value="PHOSPHATE-BINDING PROTEIN PSTS"/>
    <property type="match status" value="1"/>
</dbReference>
<dbReference type="RefSeq" id="WP_020935580.1">
    <property type="nucleotide sequence ID" value="NC_021915.1"/>
</dbReference>
<keyword evidence="3 4" id="KW-0592">Phosphate transport</keyword>
<dbReference type="STRING" id="1224163.B841_10880"/>
<dbReference type="GO" id="GO:0043190">
    <property type="term" value="C:ATP-binding cassette (ABC) transporter complex"/>
    <property type="evidence" value="ECO:0007669"/>
    <property type="project" value="InterPro"/>
</dbReference>
<proteinExistence type="inferred from homology"/>
<dbReference type="HOGENOM" id="CLU_034528_0_0_11"/>
<dbReference type="OrthoDB" id="9801510at2"/>
<dbReference type="AlphaFoldDB" id="S5TLS6"/>
<evidence type="ECO:0000256" key="1">
    <source>
        <dbReference type="ARBA" id="ARBA00008725"/>
    </source>
</evidence>
<dbReference type="Proteomes" id="UP000015388">
    <property type="component" value="Chromosome"/>
</dbReference>
<dbReference type="InterPro" id="IPR005673">
    <property type="entry name" value="ABC_phos-bd_PstS"/>
</dbReference>
<feature type="compositionally biased region" description="Low complexity" evidence="5">
    <location>
        <begin position="36"/>
        <end position="49"/>
    </location>
</feature>
<dbReference type="Gene3D" id="3.40.190.10">
    <property type="entry name" value="Periplasmic binding protein-like II"/>
    <property type="match status" value="2"/>
</dbReference>
<keyword evidence="6" id="KW-0732">Signal</keyword>
<protein>
    <recommendedName>
        <fullName evidence="4">Phosphate-binding protein</fullName>
    </recommendedName>
</protein>
<feature type="domain" description="PBP" evidence="7">
    <location>
        <begin position="65"/>
        <end position="358"/>
    </location>
</feature>
<dbReference type="InterPro" id="IPR024370">
    <property type="entry name" value="PBP_domain"/>
</dbReference>
<keyword evidence="9" id="KW-1185">Reference proteome</keyword>
<name>S5TLS6_9CORY</name>
<dbReference type="eggNOG" id="COG0226">
    <property type="taxonomic scope" value="Bacteria"/>
</dbReference>
<sequence length="389" mass="40658">MIRNLKRSVAALGVVAAGSFALVACNDSGEGEDTTTTDTTTAETTAAEGTDSEDADSEASADGLSGQSGQLVGEGASSQQNAMDYFGQQYAEAVDGASLAYTASGSGSGRTNFIAGQSDFAGSDSPLAEEQVAEAAERCEGNDAWHLPLVIGPVAIAYNLEGVDEELNLSIPTVAQIFNGEITNWNDDAIAEENEGVELPDQDISVVYRSDESGTSDNFQIFLNTATPENWDTTGQQFPQEVGAGANGSNGVATEVSNTPGAITYVEWGFAEQQGLGVANLDFGSGPVELNAENVGVALDALEFETEGHDMVVSTDALFSQTQEGSYPLILTPYSIVCSAGYDEETSNMVKDFLTVSLDSQDDMLQSLGFIPVEGAHAERLQEAIDAIQ</sequence>
<accession>S5TLS6</accession>
<evidence type="ECO:0000313" key="8">
    <source>
        <dbReference type="EMBL" id="AGS35648.1"/>
    </source>
</evidence>
<organism evidence="8 9">
    <name type="scientific">Corynebacterium maris DSM 45190</name>
    <dbReference type="NCBI Taxonomy" id="1224163"/>
    <lineage>
        <taxon>Bacteria</taxon>
        <taxon>Bacillati</taxon>
        <taxon>Actinomycetota</taxon>
        <taxon>Actinomycetes</taxon>
        <taxon>Mycobacteriales</taxon>
        <taxon>Corynebacteriaceae</taxon>
        <taxon>Corynebacterium</taxon>
    </lineage>
</organism>
<dbReference type="PATRIC" id="fig|1224163.3.peg.2194"/>
<evidence type="ECO:0000256" key="6">
    <source>
        <dbReference type="SAM" id="SignalP"/>
    </source>
</evidence>
<dbReference type="GO" id="GO:0042301">
    <property type="term" value="F:phosphate ion binding"/>
    <property type="evidence" value="ECO:0007669"/>
    <property type="project" value="InterPro"/>
</dbReference>